<evidence type="ECO:0000259" key="5">
    <source>
        <dbReference type="Pfam" id="PF03945"/>
    </source>
</evidence>
<evidence type="ECO:0000256" key="3">
    <source>
        <dbReference type="ARBA" id="ARBA00022969"/>
    </source>
</evidence>
<keyword evidence="4" id="KW-0843">Virulence</keyword>
<dbReference type="InterPro" id="IPR005639">
    <property type="entry name" value="Pest_crys_dom_I"/>
</dbReference>
<dbReference type="InterPro" id="IPR036716">
    <property type="entry name" value="Pest_crys_N_sf"/>
</dbReference>
<dbReference type="EMBL" id="CP023737">
    <property type="protein sequence ID" value="ATQ69907.1"/>
    <property type="molecule type" value="Genomic_DNA"/>
</dbReference>
<name>A0A2D2D4H9_METT3</name>
<comment type="similarity">
    <text evidence="1">Belongs to the delta endotoxin family.</text>
</comment>
<dbReference type="Pfam" id="PF03945">
    <property type="entry name" value="Endotoxin_N"/>
    <property type="match status" value="1"/>
</dbReference>
<dbReference type="GO" id="GO:0001907">
    <property type="term" value="P:symbiont-mediated killing of host cell"/>
    <property type="evidence" value="ECO:0007669"/>
    <property type="project" value="InterPro"/>
</dbReference>
<dbReference type="KEGG" id="mtw:CQW49_19975"/>
<dbReference type="SUPFAM" id="SSF56849">
    <property type="entry name" value="delta-Endotoxin (insectocide), N-terminal domain"/>
    <property type="match status" value="1"/>
</dbReference>
<accession>A0A2D2D4H9</accession>
<evidence type="ECO:0000313" key="7">
    <source>
        <dbReference type="Proteomes" id="UP000230709"/>
    </source>
</evidence>
<sequence length="417" mass="45401">METIEKDSAIATYSIDWNTAAETAIATGLNEIPVVGGILAGLLDIFWPQSEVDVWAEIKDRVDAEINNAISQAVFTNVQAVLGSLASNDGLIGELNTFLGSISKTNPNGQDPRGTWDAANGAFVNDGGVFHQSGYEVALLPLFAQKANLHLTLLRDGVQMGFCDDSELTKQIGIYTSYAQQQIQAGLSARRQQNPNSFNYQNQFARFLQINVGNYLALWPYFDPKQYPPPVTDLPVSAEIFYTITETMGPEYASNDYAPLGALPGDVTDIQIYWLQDTEDDYNDIEGTQVDYQSGSQGYTGILVDGAPPQNGATDPHNSYFTYFIHSVGVTSNNPVTSVQGVYDTDGGTYCVDFVYADGSSTGQIPQQAGNSGYTANFTITPPAGYRLSSVWVPAKWGFYNMAQDMVFGFRLKPSSL</sequence>
<evidence type="ECO:0000256" key="4">
    <source>
        <dbReference type="ARBA" id="ARBA00023026"/>
    </source>
</evidence>
<reference evidence="7" key="1">
    <citation type="submission" date="2017-10" db="EMBL/GenBank/DDBJ databases">
        <title>Completed PacBio SMRT sequence of Methylosinus trichosporium OB3b reveals presence of a third large plasmid.</title>
        <authorList>
            <person name="Charles T.C."/>
            <person name="Lynch M.D.J."/>
            <person name="Heil J.R."/>
            <person name="Cheng J."/>
        </authorList>
    </citation>
    <scope>NUCLEOTIDE SEQUENCE [LARGE SCALE GENOMIC DNA]</scope>
    <source>
        <strain evidence="7">OB3b</strain>
    </source>
</reference>
<dbReference type="AlphaFoldDB" id="A0A2D2D4H9"/>
<feature type="domain" description="Pesticidal crystal protein" evidence="5">
    <location>
        <begin position="25"/>
        <end position="223"/>
    </location>
</feature>
<dbReference type="GO" id="GO:0030435">
    <property type="term" value="P:sporulation resulting in formation of a cellular spore"/>
    <property type="evidence" value="ECO:0007669"/>
    <property type="project" value="UniProtKB-KW"/>
</dbReference>
<evidence type="ECO:0000313" key="6">
    <source>
        <dbReference type="EMBL" id="ATQ69907.1"/>
    </source>
</evidence>
<keyword evidence="3" id="KW-0749">Sporulation</keyword>
<dbReference type="GO" id="GO:0090729">
    <property type="term" value="F:toxin activity"/>
    <property type="evidence" value="ECO:0007669"/>
    <property type="project" value="UniProtKB-KW"/>
</dbReference>
<evidence type="ECO:0000256" key="2">
    <source>
        <dbReference type="ARBA" id="ARBA00022656"/>
    </source>
</evidence>
<keyword evidence="7" id="KW-1185">Reference proteome</keyword>
<protein>
    <recommendedName>
        <fullName evidence="5">Pesticidal crystal protein domain-containing protein</fullName>
    </recommendedName>
</protein>
<gene>
    <name evidence="6" type="ORF">CQW49_19975</name>
</gene>
<organism evidence="6 7">
    <name type="scientific">Methylosinus trichosporium (strain ATCC 35070 / NCIMB 11131 / UNIQEM 75 / OB3b)</name>
    <dbReference type="NCBI Taxonomy" id="595536"/>
    <lineage>
        <taxon>Bacteria</taxon>
        <taxon>Pseudomonadati</taxon>
        <taxon>Pseudomonadota</taxon>
        <taxon>Alphaproteobacteria</taxon>
        <taxon>Hyphomicrobiales</taxon>
        <taxon>Methylocystaceae</taxon>
        <taxon>Methylosinus</taxon>
    </lineage>
</organism>
<dbReference type="RefSeq" id="WP_003609503.1">
    <property type="nucleotide sequence ID" value="NZ_ADVE02000001.1"/>
</dbReference>
<dbReference type="STRING" id="595536.GCA_000178815_01198"/>
<dbReference type="Gene3D" id="1.20.190.10">
    <property type="entry name" value="Pesticidal crystal protein, N-terminal domain"/>
    <property type="match status" value="1"/>
</dbReference>
<evidence type="ECO:0000256" key="1">
    <source>
        <dbReference type="ARBA" id="ARBA00007819"/>
    </source>
</evidence>
<keyword evidence="2" id="KW-0800">Toxin</keyword>
<proteinExistence type="inferred from homology"/>
<dbReference type="Proteomes" id="UP000230709">
    <property type="component" value="Chromosome"/>
</dbReference>